<dbReference type="Gene3D" id="1.10.287.950">
    <property type="entry name" value="Methyl-accepting chemotaxis protein"/>
    <property type="match status" value="1"/>
</dbReference>
<dbReference type="SUPFAM" id="SSF58104">
    <property type="entry name" value="Methyl-accepting chemotaxis protein (MCP) signaling domain"/>
    <property type="match status" value="1"/>
</dbReference>
<dbReference type="PANTHER" id="PTHR43531">
    <property type="entry name" value="PROTEIN ICFG"/>
    <property type="match status" value="1"/>
</dbReference>
<gene>
    <name evidence="16" type="ORF">FAZ95_06850</name>
</gene>
<dbReference type="CDD" id="cd11386">
    <property type="entry name" value="MCP_signal"/>
    <property type="match status" value="1"/>
</dbReference>
<dbReference type="Pfam" id="PF00015">
    <property type="entry name" value="MCPsignal"/>
    <property type="match status" value="1"/>
</dbReference>
<dbReference type="SUPFAM" id="SSF47170">
    <property type="entry name" value="Aspartate receptor, ligand-binding domain"/>
    <property type="match status" value="1"/>
</dbReference>
<dbReference type="OrthoDB" id="9806477at2"/>
<keyword evidence="5" id="KW-0997">Cell inner membrane</keyword>
<feature type="domain" description="HAMP" evidence="15">
    <location>
        <begin position="214"/>
        <end position="266"/>
    </location>
</feature>
<proteinExistence type="inferred from homology"/>
<evidence type="ECO:0000256" key="5">
    <source>
        <dbReference type="ARBA" id="ARBA00022519"/>
    </source>
</evidence>
<keyword evidence="4" id="KW-0145">Chemotaxis</keyword>
<dbReference type="InterPro" id="IPR004089">
    <property type="entry name" value="MCPsignal_dom"/>
</dbReference>
<evidence type="ECO:0000259" key="15">
    <source>
        <dbReference type="PROSITE" id="PS50885"/>
    </source>
</evidence>
<dbReference type="PROSITE" id="PS50885">
    <property type="entry name" value="HAMP"/>
    <property type="match status" value="1"/>
</dbReference>
<comment type="subcellular location">
    <subcellularLocation>
        <location evidence="1">Cell inner membrane</location>
        <topology evidence="1">Multi-pass membrane protein</topology>
    </subcellularLocation>
</comment>
<evidence type="ECO:0000256" key="12">
    <source>
        <dbReference type="SAM" id="MobiDB-lite"/>
    </source>
</evidence>
<accession>A0A4P8IN29</accession>
<name>A0A4P8IN29_9BURK</name>
<protein>
    <submittedName>
        <fullName evidence="16">HAMP domain-containing protein</fullName>
    </submittedName>
</protein>
<dbReference type="InterPro" id="IPR004090">
    <property type="entry name" value="Chemotax_Me-accpt_rcpt"/>
</dbReference>
<keyword evidence="3" id="KW-0488">Methylation</keyword>
<evidence type="ECO:0000256" key="8">
    <source>
        <dbReference type="ARBA" id="ARBA00023136"/>
    </source>
</evidence>
<dbReference type="EMBL" id="CP040077">
    <property type="protein sequence ID" value="QCP48925.1"/>
    <property type="molecule type" value="Genomic_DNA"/>
</dbReference>
<evidence type="ECO:0000256" key="1">
    <source>
        <dbReference type="ARBA" id="ARBA00004429"/>
    </source>
</evidence>
<dbReference type="PRINTS" id="PR00260">
    <property type="entry name" value="CHEMTRNSDUCR"/>
</dbReference>
<dbReference type="InterPro" id="IPR051310">
    <property type="entry name" value="MCP_chemotaxis"/>
</dbReference>
<feature type="region of interest" description="Disordered" evidence="12">
    <location>
        <begin position="66"/>
        <end position="88"/>
    </location>
</feature>
<evidence type="ECO:0000256" key="3">
    <source>
        <dbReference type="ARBA" id="ARBA00022481"/>
    </source>
</evidence>
<dbReference type="SMART" id="SM00283">
    <property type="entry name" value="MA"/>
    <property type="match status" value="1"/>
</dbReference>
<evidence type="ECO:0000313" key="17">
    <source>
        <dbReference type="Proteomes" id="UP000298656"/>
    </source>
</evidence>
<dbReference type="GO" id="GO:0005886">
    <property type="term" value="C:plasma membrane"/>
    <property type="evidence" value="ECO:0007669"/>
    <property type="project" value="UniProtKB-SubCell"/>
</dbReference>
<feature type="transmembrane region" description="Helical" evidence="13">
    <location>
        <begin position="6"/>
        <end position="32"/>
    </location>
</feature>
<evidence type="ECO:0000256" key="9">
    <source>
        <dbReference type="ARBA" id="ARBA00023224"/>
    </source>
</evidence>
<evidence type="ECO:0000256" key="4">
    <source>
        <dbReference type="ARBA" id="ARBA00022500"/>
    </source>
</evidence>
<keyword evidence="6 13" id="KW-0812">Transmembrane</keyword>
<keyword evidence="8 13" id="KW-0472">Membrane</keyword>
<evidence type="ECO:0000256" key="7">
    <source>
        <dbReference type="ARBA" id="ARBA00022989"/>
    </source>
</evidence>
<evidence type="ECO:0000313" key="16">
    <source>
        <dbReference type="EMBL" id="QCP48925.1"/>
    </source>
</evidence>
<evidence type="ECO:0000256" key="11">
    <source>
        <dbReference type="PROSITE-ProRule" id="PRU00284"/>
    </source>
</evidence>
<dbReference type="InterPro" id="IPR003660">
    <property type="entry name" value="HAMP_dom"/>
</dbReference>
<comment type="similarity">
    <text evidence="10">Belongs to the methyl-accepting chemotaxis (MCP) protein family.</text>
</comment>
<feature type="transmembrane region" description="Helical" evidence="13">
    <location>
        <begin position="189"/>
        <end position="212"/>
    </location>
</feature>
<keyword evidence="7 13" id="KW-1133">Transmembrane helix</keyword>
<evidence type="ECO:0000256" key="2">
    <source>
        <dbReference type="ARBA" id="ARBA00022475"/>
    </source>
</evidence>
<feature type="domain" description="Methyl-accepting transducer" evidence="14">
    <location>
        <begin position="271"/>
        <end position="500"/>
    </location>
</feature>
<dbReference type="GO" id="GO:0004888">
    <property type="term" value="F:transmembrane signaling receptor activity"/>
    <property type="evidence" value="ECO:0007669"/>
    <property type="project" value="InterPro"/>
</dbReference>
<dbReference type="Proteomes" id="UP000298656">
    <property type="component" value="Chromosome 1"/>
</dbReference>
<evidence type="ECO:0000259" key="14">
    <source>
        <dbReference type="PROSITE" id="PS50111"/>
    </source>
</evidence>
<dbReference type="KEGG" id="tvl:FAZ95_06850"/>
<evidence type="ECO:0000256" key="6">
    <source>
        <dbReference type="ARBA" id="ARBA00022692"/>
    </source>
</evidence>
<dbReference type="GO" id="GO:0006935">
    <property type="term" value="P:chemotaxis"/>
    <property type="evidence" value="ECO:0007669"/>
    <property type="project" value="UniProtKB-KW"/>
</dbReference>
<dbReference type="FunFam" id="1.10.287.950:FF:000001">
    <property type="entry name" value="Methyl-accepting chemotaxis sensory transducer"/>
    <property type="match status" value="1"/>
</dbReference>
<dbReference type="Pfam" id="PF02203">
    <property type="entry name" value="TarH"/>
    <property type="match status" value="1"/>
</dbReference>
<dbReference type="PANTHER" id="PTHR43531:SF14">
    <property type="entry name" value="METHYL-ACCEPTING CHEMOTAXIS PROTEIN I-RELATED"/>
    <property type="match status" value="1"/>
</dbReference>
<evidence type="ECO:0000256" key="10">
    <source>
        <dbReference type="ARBA" id="ARBA00029447"/>
    </source>
</evidence>
<dbReference type="InterPro" id="IPR035440">
    <property type="entry name" value="4HB_MCP_dom_sf"/>
</dbReference>
<dbReference type="Pfam" id="PF00672">
    <property type="entry name" value="HAMP"/>
    <property type="match status" value="1"/>
</dbReference>
<dbReference type="GO" id="GO:0007165">
    <property type="term" value="P:signal transduction"/>
    <property type="evidence" value="ECO:0007669"/>
    <property type="project" value="UniProtKB-KW"/>
</dbReference>
<dbReference type="SMART" id="SM00304">
    <property type="entry name" value="HAMP"/>
    <property type="match status" value="1"/>
</dbReference>
<dbReference type="InterPro" id="IPR003122">
    <property type="entry name" value="Tar_rcpt_lig-bd"/>
</dbReference>
<dbReference type="PROSITE" id="PS50111">
    <property type="entry name" value="CHEMOTAXIS_TRANSDUC_2"/>
    <property type="match status" value="1"/>
</dbReference>
<keyword evidence="2" id="KW-1003">Cell membrane</keyword>
<sequence length="518" mass="54264">MKNVGIRTGLLVILAVFAAMIVVGGVAGIVSLHTSNQSTTRVHAISAQCIQLNDAYKDMQRSRAGLGRAYSSAREHPGSPPDSKALDSAQGKLKISMAEFQAFTEAPRFEGRDEALQQTIVEAARMHMQVVQHAIDLLRANDTAGYVALNDKDVTDTGVAYSNALERFQKQANALAQAETDLGDARYALILKLVVLGVLLALALIVAVHFALRRLVLTPLTEAASLLDQVADGNLTIAIASAGDNEIGRLLAAIARMKEGLTGTMRRVLDSSGSVNISAHEIAAGNMDLSSRTEEQSAALEQTSASMKELTETVTLNAQNARQASSLAGDAAEIAMKSGDVVRGVVSTMNDISSSSARMADIIGTIDGIAFQTNILALNAAVEAARAGEQGRGFAVVAGEVRALAQRSASAAREIKTLIDDSITKVQSGNSLVARAGASIDETVEAVRRVAGIVQEISAESEEQATGIVQIGQAVAQMEQVTQQNAALVEQAAAAAGSLEEQARQLEAVVASFRLARA</sequence>
<dbReference type="AlphaFoldDB" id="A0A4P8IN29"/>
<reference evidence="16 17" key="1">
    <citation type="submission" date="2019-05" db="EMBL/GenBank/DDBJ databases">
        <title>Burkholderia sp. DHOD12, isolated from subtropical forest soil.</title>
        <authorList>
            <person name="Gao Z.-H."/>
            <person name="Qiu L.-H."/>
        </authorList>
    </citation>
    <scope>NUCLEOTIDE SEQUENCE [LARGE SCALE GENOMIC DNA]</scope>
    <source>
        <strain evidence="16 17">DHOD12</strain>
    </source>
</reference>
<evidence type="ECO:0000256" key="13">
    <source>
        <dbReference type="SAM" id="Phobius"/>
    </source>
</evidence>
<dbReference type="Gene3D" id="1.20.120.30">
    <property type="entry name" value="Aspartate receptor, ligand-binding domain"/>
    <property type="match status" value="1"/>
</dbReference>
<organism evidence="16 17">
    <name type="scientific">Trinickia violacea</name>
    <dbReference type="NCBI Taxonomy" id="2571746"/>
    <lineage>
        <taxon>Bacteria</taxon>
        <taxon>Pseudomonadati</taxon>
        <taxon>Pseudomonadota</taxon>
        <taxon>Betaproteobacteria</taxon>
        <taxon>Burkholderiales</taxon>
        <taxon>Burkholderiaceae</taxon>
        <taxon>Trinickia</taxon>
    </lineage>
</organism>
<keyword evidence="17" id="KW-1185">Reference proteome</keyword>
<keyword evidence="9 11" id="KW-0807">Transducer</keyword>